<evidence type="ECO:0000313" key="4">
    <source>
        <dbReference type="EMBL" id="XCN67381.1"/>
    </source>
</evidence>
<gene>
    <name evidence="4" type="ORF">N011_23325</name>
</gene>
<dbReference type="Gene3D" id="2.40.50.100">
    <property type="match status" value="1"/>
</dbReference>
<reference evidence="4" key="1">
    <citation type="journal article" date="2014" name="Genome Announc.">
        <title>Draft Genome Sequences of a Phylogenetically Diverse Suite of Pseudomonas syringae Strains from Multiple Source Populations.</title>
        <authorList>
            <person name="Baltrus D.A."/>
            <person name="Yourstone S."/>
            <person name="Lind A."/>
            <person name="Guilbaud C."/>
            <person name="Sands D.C."/>
            <person name="Jones C.D."/>
            <person name="Morris C.E."/>
            <person name="Dangl J.L."/>
        </authorList>
    </citation>
    <scope>NUCLEOTIDE SEQUENCE</scope>
    <source>
        <strain evidence="4">CC1417</strain>
    </source>
</reference>
<keyword evidence="3" id="KW-1133">Transmembrane helix</keyword>
<proteinExistence type="predicted"/>
<dbReference type="GO" id="GO:0030313">
    <property type="term" value="C:cell envelope"/>
    <property type="evidence" value="ECO:0007669"/>
    <property type="project" value="UniProtKB-SubCell"/>
</dbReference>
<keyword evidence="2" id="KW-0175">Coiled coil</keyword>
<keyword evidence="3" id="KW-0812">Transmembrane</keyword>
<dbReference type="RefSeq" id="WP_024686963.1">
    <property type="nucleotide sequence ID" value="NZ_CP159362.1"/>
</dbReference>
<accession>A0AAU8LG44</accession>
<name>A0AAU8LG44_PSESX</name>
<dbReference type="PANTHER" id="PTHR32347:SF23">
    <property type="entry name" value="BLL5650 PROTEIN"/>
    <property type="match status" value="1"/>
</dbReference>
<evidence type="ECO:0000256" key="1">
    <source>
        <dbReference type="ARBA" id="ARBA00004196"/>
    </source>
</evidence>
<dbReference type="Gene3D" id="1.10.287.470">
    <property type="entry name" value="Helix hairpin bin"/>
    <property type="match status" value="1"/>
</dbReference>
<dbReference type="AlphaFoldDB" id="A0AAU8LG44"/>
<keyword evidence="3" id="KW-0472">Membrane</keyword>
<evidence type="ECO:0000256" key="2">
    <source>
        <dbReference type="ARBA" id="ARBA00023054"/>
    </source>
</evidence>
<dbReference type="InterPro" id="IPR050465">
    <property type="entry name" value="UPF0194_transport"/>
</dbReference>
<dbReference type="EMBL" id="CP159362">
    <property type="protein sequence ID" value="XCN67381.1"/>
    <property type="molecule type" value="Genomic_DNA"/>
</dbReference>
<dbReference type="PANTHER" id="PTHR32347">
    <property type="entry name" value="EFFLUX SYSTEM COMPONENT YKNX-RELATED"/>
    <property type="match status" value="1"/>
</dbReference>
<protein>
    <submittedName>
        <fullName evidence="4">HlyD family efflux transporter periplasmic adaptor subunit</fullName>
    </submittedName>
</protein>
<feature type="transmembrane region" description="Helical" evidence="3">
    <location>
        <begin position="193"/>
        <end position="214"/>
    </location>
</feature>
<dbReference type="SUPFAM" id="SSF111369">
    <property type="entry name" value="HlyD-like secretion proteins"/>
    <property type="match status" value="1"/>
</dbReference>
<evidence type="ECO:0000256" key="3">
    <source>
        <dbReference type="SAM" id="Phobius"/>
    </source>
</evidence>
<organism evidence="4">
    <name type="scientific">Pseudomonas syringae CC1417</name>
    <dbReference type="NCBI Taxonomy" id="1357272"/>
    <lineage>
        <taxon>Bacteria</taxon>
        <taxon>Pseudomonadati</taxon>
        <taxon>Pseudomonadota</taxon>
        <taxon>Gammaproteobacteria</taxon>
        <taxon>Pseudomonadales</taxon>
        <taxon>Pseudomonadaceae</taxon>
        <taxon>Pseudomonas</taxon>
        <taxon>Pseudomonas syringae</taxon>
    </lineage>
</organism>
<reference evidence="4" key="2">
    <citation type="submission" date="2024-07" db="EMBL/GenBank/DDBJ databases">
        <title>A complete genome sequence for Pseudomonas syringae CC1417.</title>
        <authorList>
            <person name="Baltrus D.A."/>
        </authorList>
    </citation>
    <scope>NUCLEOTIDE SEQUENCE</scope>
    <source>
        <strain evidence="4">CC1417</strain>
    </source>
</reference>
<comment type="subcellular location">
    <subcellularLocation>
        <location evidence="1">Cell envelope</location>
    </subcellularLocation>
</comment>
<sequence>MTDLSSVNQGVSAMALSTLTQLSHQARHAVDSVELGFLAVNESHALATYRQGAMWLAEGGVQALSGVVQPEANAPYVQWLTLVCRELQGQQRPSGSITSNDMPDHLGEHWREWLPAYLLWLPMQIQGASGHVMGGALLLARDEPWAPHEIALLDEWRDILQYAYSQRLQAEPLTWRRRMTRLPGQIRRRPGRLAIGLVVVGLLLCLPVQLTVLAPGELVPAHPAMIRAPLDGVLGSFMVQPNQQVSTGQPLFSFDDATLQSRLDVARQALTTAEAEHRQMAQMAVYDNKSKAQLAALAGRIEERRAEADYLQGQLQRSRVVSPQDGIALFDDPSEWIGKPVTTGERIMRIAVPEDVEIQAWLAVGDAIPLEEGAAVKLYLNANPFSAVAARLRYVAHDAEQQPDGSYAYRLRATLDAPTDQRVGLKGTVKLSGEQVSLAYWVLRRPLAVIRQMIGH</sequence>